<evidence type="ECO:0000259" key="2">
    <source>
        <dbReference type="Pfam" id="PF04235"/>
    </source>
</evidence>
<dbReference type="InterPro" id="IPR007349">
    <property type="entry name" value="DUF418"/>
</dbReference>
<reference evidence="3" key="2">
    <citation type="submission" date="2020-09" db="EMBL/GenBank/DDBJ databases">
        <authorList>
            <person name="Sun Q."/>
            <person name="Zhou Y."/>
        </authorList>
    </citation>
    <scope>NUCLEOTIDE SEQUENCE</scope>
    <source>
        <strain evidence="3">CGMCC 1.12698</strain>
    </source>
</reference>
<dbReference type="RefSeq" id="WP_188387062.1">
    <property type="nucleotide sequence ID" value="NZ_BMFK01000001.1"/>
</dbReference>
<dbReference type="PANTHER" id="PTHR30590:SF3">
    <property type="entry name" value="HYPOTHETICAL MEMBRANE SPANNING PROTEIN"/>
    <property type="match status" value="1"/>
</dbReference>
<accession>A0A917EN68</accession>
<feature type="transmembrane region" description="Helical" evidence="1">
    <location>
        <begin position="232"/>
        <end position="250"/>
    </location>
</feature>
<feature type="transmembrane region" description="Helical" evidence="1">
    <location>
        <begin position="190"/>
        <end position="211"/>
    </location>
</feature>
<feature type="transmembrane region" description="Helical" evidence="1">
    <location>
        <begin position="112"/>
        <end position="127"/>
    </location>
</feature>
<comment type="caution">
    <text evidence="3">The sequence shown here is derived from an EMBL/GenBank/DDBJ whole genome shotgun (WGS) entry which is preliminary data.</text>
</comment>
<evidence type="ECO:0000313" key="4">
    <source>
        <dbReference type="Proteomes" id="UP000605259"/>
    </source>
</evidence>
<keyword evidence="1" id="KW-0472">Membrane</keyword>
<keyword evidence="4" id="KW-1185">Reference proteome</keyword>
<feature type="domain" description="DUF418" evidence="2">
    <location>
        <begin position="212"/>
        <end position="364"/>
    </location>
</feature>
<evidence type="ECO:0000313" key="3">
    <source>
        <dbReference type="EMBL" id="GGE59427.1"/>
    </source>
</evidence>
<keyword evidence="1" id="KW-1133">Transmembrane helix</keyword>
<dbReference type="InterPro" id="IPR052529">
    <property type="entry name" value="Bact_Transport_Assoc"/>
</dbReference>
<keyword evidence="1" id="KW-0812">Transmembrane</keyword>
<dbReference type="Proteomes" id="UP000605259">
    <property type="component" value="Unassembled WGS sequence"/>
</dbReference>
<evidence type="ECO:0000256" key="1">
    <source>
        <dbReference type="SAM" id="Phobius"/>
    </source>
</evidence>
<organism evidence="3 4">
    <name type="scientific">Priestia taiwanensis</name>
    <dbReference type="NCBI Taxonomy" id="1347902"/>
    <lineage>
        <taxon>Bacteria</taxon>
        <taxon>Bacillati</taxon>
        <taxon>Bacillota</taxon>
        <taxon>Bacilli</taxon>
        <taxon>Bacillales</taxon>
        <taxon>Bacillaceae</taxon>
        <taxon>Priestia</taxon>
    </lineage>
</organism>
<reference evidence="3" key="1">
    <citation type="journal article" date="2014" name="Int. J. Syst. Evol. Microbiol.">
        <title>Complete genome sequence of Corynebacterium casei LMG S-19264T (=DSM 44701T), isolated from a smear-ripened cheese.</title>
        <authorList>
            <consortium name="US DOE Joint Genome Institute (JGI-PGF)"/>
            <person name="Walter F."/>
            <person name="Albersmeier A."/>
            <person name="Kalinowski J."/>
            <person name="Ruckert C."/>
        </authorList>
    </citation>
    <scope>NUCLEOTIDE SEQUENCE</scope>
    <source>
        <strain evidence="3">CGMCC 1.12698</strain>
    </source>
</reference>
<gene>
    <name evidence="3" type="ORF">GCM10007140_07200</name>
</gene>
<dbReference type="PANTHER" id="PTHR30590">
    <property type="entry name" value="INNER MEMBRANE PROTEIN"/>
    <property type="match status" value="1"/>
</dbReference>
<protein>
    <submittedName>
        <fullName evidence="3">Membrane protein</fullName>
    </submittedName>
</protein>
<dbReference type="AlphaFoldDB" id="A0A917EN68"/>
<name>A0A917EN68_9BACI</name>
<feature type="transmembrane region" description="Helical" evidence="1">
    <location>
        <begin position="289"/>
        <end position="316"/>
    </location>
</feature>
<dbReference type="EMBL" id="BMFK01000001">
    <property type="protein sequence ID" value="GGE59427.1"/>
    <property type="molecule type" value="Genomic_DNA"/>
</dbReference>
<dbReference type="Pfam" id="PF04235">
    <property type="entry name" value="DUF418"/>
    <property type="match status" value="1"/>
</dbReference>
<feature type="transmembrane region" description="Helical" evidence="1">
    <location>
        <begin position="262"/>
        <end position="282"/>
    </location>
</feature>
<proteinExistence type="predicted"/>
<feature type="transmembrane region" description="Helical" evidence="1">
    <location>
        <begin position="134"/>
        <end position="157"/>
    </location>
</feature>
<feature type="transmembrane region" description="Helical" evidence="1">
    <location>
        <begin position="322"/>
        <end position="341"/>
    </location>
</feature>
<feature type="transmembrane region" description="Helical" evidence="1">
    <location>
        <begin position="49"/>
        <end position="76"/>
    </location>
</feature>
<sequence>MNHSILQRERIQKLDIIRGFAILGIFLVNIPVMVGSSNVFTGIDKYISIFYALFVHTKFYTIFSFLFGLGFYIFISRAKEKGLTYNRLFVKRLLLLFVLGTVHYVFFWGGDILHTYALIGVFLLFFYRCTLKTLLIWAFSLFTIAHTFVLAFSLSLLEKEETTSTLKPNYFAEWLSNVQERAGDFFSTNLLFMEFIRLPEILSLFLFGLYVGKKGVFYKIEEYKSSLRKWQIGSFVVSLLLSIPILLTFFQNETHEVKDYYLWVILSSKPLAMFYIITLMLAKRRWLNYFGYVGQMALTNYITHTLVGVVLLAALVTQPANIALSIQIPIVLVVYSTQIFISKWWLNRYRFGPLEWLWRSGTYGQFQSMKKERELEK</sequence>
<feature type="transmembrane region" description="Helical" evidence="1">
    <location>
        <begin position="88"/>
        <end position="106"/>
    </location>
</feature>
<feature type="transmembrane region" description="Helical" evidence="1">
    <location>
        <begin position="20"/>
        <end position="43"/>
    </location>
</feature>